<sequence>MSSSPYFYFTLLFFCYYFASPTLSSDPGATKVLLLCTNKTATSMSFRRIFISNFLSAMDSLTPLISKQGYAAVSNGAQNATVFAYGECIKDLSQSDCNICIAQCKTQILSCLPFQKGTRGGRLLFDGCYIRYDEYSFFNESFSIQDATVCGSNETRNNVYEDNVLELVRNLSVLAPKNDGFSVGFVERKNVTVYGLAQCWKFVTGSNCRRCLEDAVTRIGSSCRKKEDGRALNSGCYLRYSPHKFYNNSSTNDLVDGNHGHRKMAIVLAASSAVLALLLVAATMAFFIRKNVMRRRKERKQFGTLLDTVNKSKLNVPYEILEKATNYFNDENKLGQGGSGSVYKGVMPDGKTVAVKRLSFNSTQWVDHFFNEVNLISGIDHKNLVKLLGCSITGPESLLVYEYVPNQSLYDYLSGCNFISDIRSTGENMSGQTRSNFIKLEICQPLSWEVRHKIILGIAEGLAYLHEESHVRIIHRDIKLSNILLEDDFTPKIADFGLARLFPEDNSHISTVVAGTLGYMAPEYVIRGKLTEKADVYSFGVLVIEIVSGKKNSSYVLNSSSILQTVWSLYGSNKLSDIVDPILEGNFPADEACQMLRIGLLCAQATAELRPSMSVVAKMINNNHEILQPTQPPFIYSSSSELSKSVSQRRHNFLPQSNTQSSGDSMTESLVDPR</sequence>
<dbReference type="PROSITE" id="PS51473">
    <property type="entry name" value="GNK2"/>
    <property type="match status" value="2"/>
</dbReference>
<dbReference type="InterPro" id="IPR000719">
    <property type="entry name" value="Prot_kinase_dom"/>
</dbReference>
<evidence type="ECO:0000256" key="7">
    <source>
        <dbReference type="ARBA" id="ARBA00022737"/>
    </source>
</evidence>
<dbReference type="InterPro" id="IPR052059">
    <property type="entry name" value="CR_Ser/Thr_kinase"/>
</dbReference>
<dbReference type="InterPro" id="IPR011009">
    <property type="entry name" value="Kinase-like_dom_sf"/>
</dbReference>
<keyword evidence="12 19" id="KW-0472">Membrane</keyword>
<keyword evidence="14" id="KW-0325">Glycoprotein</keyword>
<dbReference type="CDD" id="cd14066">
    <property type="entry name" value="STKc_IRAK"/>
    <property type="match status" value="1"/>
</dbReference>
<evidence type="ECO:0000313" key="23">
    <source>
        <dbReference type="EMBL" id="KAI5419171.1"/>
    </source>
</evidence>
<evidence type="ECO:0000256" key="12">
    <source>
        <dbReference type="ARBA" id="ARBA00023136"/>
    </source>
</evidence>
<feature type="domain" description="Gnk2-homologous" evidence="22">
    <location>
        <begin position="142"/>
        <end position="245"/>
    </location>
</feature>
<dbReference type="InterPro" id="IPR002902">
    <property type="entry name" value="GNK2"/>
</dbReference>
<evidence type="ECO:0000256" key="6">
    <source>
        <dbReference type="ARBA" id="ARBA00022729"/>
    </source>
</evidence>
<name>A0A9D4XDN8_PEA</name>
<feature type="signal peptide" evidence="20">
    <location>
        <begin position="1"/>
        <end position="24"/>
    </location>
</feature>
<dbReference type="GO" id="GO:0004674">
    <property type="term" value="F:protein serine/threonine kinase activity"/>
    <property type="evidence" value="ECO:0007669"/>
    <property type="project" value="UniProtKB-KW"/>
</dbReference>
<evidence type="ECO:0000256" key="10">
    <source>
        <dbReference type="ARBA" id="ARBA00022840"/>
    </source>
</evidence>
<evidence type="ECO:0000256" key="9">
    <source>
        <dbReference type="ARBA" id="ARBA00022777"/>
    </source>
</evidence>
<evidence type="ECO:0000256" key="18">
    <source>
        <dbReference type="SAM" id="MobiDB-lite"/>
    </source>
</evidence>
<dbReference type="InterPro" id="IPR038408">
    <property type="entry name" value="GNK2_sf"/>
</dbReference>
<dbReference type="Gene3D" id="3.30.200.20">
    <property type="entry name" value="Phosphorylase Kinase, domain 1"/>
    <property type="match status" value="1"/>
</dbReference>
<keyword evidence="3" id="KW-0597">Phosphoprotein</keyword>
<dbReference type="PROSITE" id="PS00108">
    <property type="entry name" value="PROTEIN_KINASE_ST"/>
    <property type="match status" value="1"/>
</dbReference>
<dbReference type="Proteomes" id="UP001058974">
    <property type="component" value="Chromosome 4"/>
</dbReference>
<dbReference type="PROSITE" id="PS00107">
    <property type="entry name" value="PROTEIN_KINASE_ATP"/>
    <property type="match status" value="1"/>
</dbReference>
<keyword evidence="24" id="KW-1185">Reference proteome</keyword>
<evidence type="ECO:0000256" key="3">
    <source>
        <dbReference type="ARBA" id="ARBA00022553"/>
    </source>
</evidence>
<evidence type="ECO:0000256" key="19">
    <source>
        <dbReference type="SAM" id="Phobius"/>
    </source>
</evidence>
<protein>
    <submittedName>
        <fullName evidence="23">Cysteine-rich receptor-like protein kinase 3</fullName>
    </submittedName>
</protein>
<comment type="subcellular location">
    <subcellularLocation>
        <location evidence="1">Membrane</location>
        <topology evidence="1">Single-pass membrane protein</topology>
    </subcellularLocation>
</comment>
<keyword evidence="9 23" id="KW-0418">Kinase</keyword>
<dbReference type="GO" id="GO:0016020">
    <property type="term" value="C:membrane"/>
    <property type="evidence" value="ECO:0007669"/>
    <property type="project" value="UniProtKB-SubCell"/>
</dbReference>
<comment type="caution">
    <text evidence="23">The sequence shown here is derived from an EMBL/GenBank/DDBJ whole genome shotgun (WGS) entry which is preliminary data.</text>
</comment>
<dbReference type="FunFam" id="1.10.510.10:FF:000336">
    <property type="entry name" value="Cysteine-rich receptor-like protein kinase 2"/>
    <property type="match status" value="1"/>
</dbReference>
<dbReference type="FunFam" id="3.30.200.20:FF:000177">
    <property type="entry name" value="Cysteine-rich receptor-like protein kinase 2"/>
    <property type="match status" value="1"/>
</dbReference>
<dbReference type="Pfam" id="PF00069">
    <property type="entry name" value="Pkinase"/>
    <property type="match status" value="1"/>
</dbReference>
<feature type="binding site" evidence="17">
    <location>
        <position position="356"/>
    </location>
    <ligand>
        <name>ATP</name>
        <dbReference type="ChEBI" id="CHEBI:30616"/>
    </ligand>
</feature>
<evidence type="ECO:0000256" key="16">
    <source>
        <dbReference type="ARBA" id="ARBA00047951"/>
    </source>
</evidence>
<evidence type="ECO:0000256" key="5">
    <source>
        <dbReference type="ARBA" id="ARBA00022692"/>
    </source>
</evidence>
<keyword evidence="11 19" id="KW-1133">Transmembrane helix</keyword>
<comment type="catalytic activity">
    <reaction evidence="15">
        <text>L-seryl-[protein] + ATP = O-phospho-L-seryl-[protein] + ADP + H(+)</text>
        <dbReference type="Rhea" id="RHEA:17989"/>
        <dbReference type="Rhea" id="RHEA-COMP:9863"/>
        <dbReference type="Rhea" id="RHEA-COMP:11604"/>
        <dbReference type="ChEBI" id="CHEBI:15378"/>
        <dbReference type="ChEBI" id="CHEBI:29999"/>
        <dbReference type="ChEBI" id="CHEBI:30616"/>
        <dbReference type="ChEBI" id="CHEBI:83421"/>
        <dbReference type="ChEBI" id="CHEBI:456216"/>
    </reaction>
</comment>
<keyword evidence="5 19" id="KW-0812">Transmembrane</keyword>
<keyword evidence="6 20" id="KW-0732">Signal</keyword>
<feature type="compositionally biased region" description="Polar residues" evidence="18">
    <location>
        <begin position="654"/>
        <end position="668"/>
    </location>
</feature>
<dbReference type="InterPro" id="IPR008271">
    <property type="entry name" value="Ser/Thr_kinase_AS"/>
</dbReference>
<keyword evidence="10 17" id="KW-0067">ATP-binding</keyword>
<dbReference type="PANTHER" id="PTHR47973">
    <property type="entry name" value="CYSTEINE-RICH RECEPTOR-LIKE PROTEIN KINASE 3"/>
    <property type="match status" value="1"/>
</dbReference>
<evidence type="ECO:0000256" key="13">
    <source>
        <dbReference type="ARBA" id="ARBA00023170"/>
    </source>
</evidence>
<evidence type="ECO:0000313" key="24">
    <source>
        <dbReference type="Proteomes" id="UP001058974"/>
    </source>
</evidence>
<dbReference type="CDD" id="cd23509">
    <property type="entry name" value="Gnk2-like"/>
    <property type="match status" value="2"/>
</dbReference>
<keyword evidence="13 23" id="KW-0675">Receptor</keyword>
<dbReference type="Pfam" id="PF01657">
    <property type="entry name" value="Stress-antifung"/>
    <property type="match status" value="2"/>
</dbReference>
<keyword evidence="4" id="KW-0808">Transferase</keyword>
<dbReference type="Gene3D" id="1.10.510.10">
    <property type="entry name" value="Transferase(Phosphotransferase) domain 1"/>
    <property type="match status" value="1"/>
</dbReference>
<gene>
    <name evidence="23" type="ORF">KIW84_043377</name>
</gene>
<dbReference type="FunFam" id="3.30.430.20:FF:000015">
    <property type="entry name" value="Cysteine-rich receptor-like protein kinase 3"/>
    <property type="match status" value="1"/>
</dbReference>
<comment type="catalytic activity">
    <reaction evidence="16">
        <text>L-threonyl-[protein] + ATP = O-phospho-L-threonyl-[protein] + ADP + H(+)</text>
        <dbReference type="Rhea" id="RHEA:46608"/>
        <dbReference type="Rhea" id="RHEA-COMP:11060"/>
        <dbReference type="Rhea" id="RHEA-COMP:11605"/>
        <dbReference type="ChEBI" id="CHEBI:15378"/>
        <dbReference type="ChEBI" id="CHEBI:30013"/>
        <dbReference type="ChEBI" id="CHEBI:30616"/>
        <dbReference type="ChEBI" id="CHEBI:61977"/>
        <dbReference type="ChEBI" id="CHEBI:456216"/>
    </reaction>
</comment>
<evidence type="ECO:0000256" key="14">
    <source>
        <dbReference type="ARBA" id="ARBA00023180"/>
    </source>
</evidence>
<feature type="region of interest" description="Disordered" evidence="18">
    <location>
        <begin position="647"/>
        <end position="674"/>
    </location>
</feature>
<dbReference type="PROSITE" id="PS50011">
    <property type="entry name" value="PROTEIN_KINASE_DOM"/>
    <property type="match status" value="1"/>
</dbReference>
<accession>A0A9D4XDN8</accession>
<evidence type="ECO:0000256" key="1">
    <source>
        <dbReference type="ARBA" id="ARBA00004167"/>
    </source>
</evidence>
<feature type="domain" description="Gnk2-homologous" evidence="22">
    <location>
        <begin position="29"/>
        <end position="137"/>
    </location>
</feature>
<evidence type="ECO:0000256" key="15">
    <source>
        <dbReference type="ARBA" id="ARBA00047558"/>
    </source>
</evidence>
<evidence type="ECO:0000256" key="8">
    <source>
        <dbReference type="ARBA" id="ARBA00022741"/>
    </source>
</evidence>
<dbReference type="EMBL" id="JAMSHJ010000004">
    <property type="protein sequence ID" value="KAI5419171.1"/>
    <property type="molecule type" value="Genomic_DNA"/>
</dbReference>
<keyword evidence="2" id="KW-0723">Serine/threonine-protein kinase</keyword>
<reference evidence="23 24" key="1">
    <citation type="journal article" date="2022" name="Nat. Genet.">
        <title>Improved pea reference genome and pan-genome highlight genomic features and evolutionary characteristics.</title>
        <authorList>
            <person name="Yang T."/>
            <person name="Liu R."/>
            <person name="Luo Y."/>
            <person name="Hu S."/>
            <person name="Wang D."/>
            <person name="Wang C."/>
            <person name="Pandey M.K."/>
            <person name="Ge S."/>
            <person name="Xu Q."/>
            <person name="Li N."/>
            <person name="Li G."/>
            <person name="Huang Y."/>
            <person name="Saxena R.K."/>
            <person name="Ji Y."/>
            <person name="Li M."/>
            <person name="Yan X."/>
            <person name="He Y."/>
            <person name="Liu Y."/>
            <person name="Wang X."/>
            <person name="Xiang C."/>
            <person name="Varshney R.K."/>
            <person name="Ding H."/>
            <person name="Gao S."/>
            <person name="Zong X."/>
        </authorList>
    </citation>
    <scope>NUCLEOTIDE SEQUENCE [LARGE SCALE GENOMIC DNA]</scope>
    <source>
        <strain evidence="23 24">cv. Zhongwan 6</strain>
    </source>
</reference>
<evidence type="ECO:0000259" key="21">
    <source>
        <dbReference type="PROSITE" id="PS50011"/>
    </source>
</evidence>
<evidence type="ECO:0000256" key="17">
    <source>
        <dbReference type="PROSITE-ProRule" id="PRU10141"/>
    </source>
</evidence>
<dbReference type="InterPro" id="IPR017441">
    <property type="entry name" value="Protein_kinase_ATP_BS"/>
</dbReference>
<dbReference type="Gramene" id="Psat04G0337700-T1">
    <property type="protein sequence ID" value="KAI5419171.1"/>
    <property type="gene ID" value="KIW84_043377"/>
</dbReference>
<feature type="domain" description="Protein kinase" evidence="21">
    <location>
        <begin position="328"/>
        <end position="627"/>
    </location>
</feature>
<evidence type="ECO:0000256" key="20">
    <source>
        <dbReference type="SAM" id="SignalP"/>
    </source>
</evidence>
<feature type="transmembrane region" description="Helical" evidence="19">
    <location>
        <begin position="264"/>
        <end position="288"/>
    </location>
</feature>
<dbReference type="GO" id="GO:0005524">
    <property type="term" value="F:ATP binding"/>
    <property type="evidence" value="ECO:0007669"/>
    <property type="project" value="UniProtKB-UniRule"/>
</dbReference>
<evidence type="ECO:0000256" key="2">
    <source>
        <dbReference type="ARBA" id="ARBA00022527"/>
    </source>
</evidence>
<dbReference type="SUPFAM" id="SSF56112">
    <property type="entry name" value="Protein kinase-like (PK-like)"/>
    <property type="match status" value="1"/>
</dbReference>
<feature type="chain" id="PRO_5039506082" evidence="20">
    <location>
        <begin position="25"/>
        <end position="674"/>
    </location>
</feature>
<keyword evidence="8 17" id="KW-0547">Nucleotide-binding</keyword>
<evidence type="ECO:0000259" key="22">
    <source>
        <dbReference type="PROSITE" id="PS51473"/>
    </source>
</evidence>
<proteinExistence type="predicted"/>
<evidence type="ECO:0000256" key="11">
    <source>
        <dbReference type="ARBA" id="ARBA00022989"/>
    </source>
</evidence>
<keyword evidence="7" id="KW-0677">Repeat</keyword>
<dbReference type="Gene3D" id="3.30.430.20">
    <property type="entry name" value="Gnk2 domain, C-X8-C-X2-C motif"/>
    <property type="match status" value="2"/>
</dbReference>
<evidence type="ECO:0000256" key="4">
    <source>
        <dbReference type="ARBA" id="ARBA00022679"/>
    </source>
</evidence>
<dbReference type="AlphaFoldDB" id="A0A9D4XDN8"/>
<dbReference type="SMART" id="SM00220">
    <property type="entry name" value="S_TKc"/>
    <property type="match status" value="1"/>
</dbReference>
<organism evidence="23 24">
    <name type="scientific">Pisum sativum</name>
    <name type="common">Garden pea</name>
    <name type="synonym">Lathyrus oleraceus</name>
    <dbReference type="NCBI Taxonomy" id="3888"/>
    <lineage>
        <taxon>Eukaryota</taxon>
        <taxon>Viridiplantae</taxon>
        <taxon>Streptophyta</taxon>
        <taxon>Embryophyta</taxon>
        <taxon>Tracheophyta</taxon>
        <taxon>Spermatophyta</taxon>
        <taxon>Magnoliopsida</taxon>
        <taxon>eudicotyledons</taxon>
        <taxon>Gunneridae</taxon>
        <taxon>Pentapetalae</taxon>
        <taxon>rosids</taxon>
        <taxon>fabids</taxon>
        <taxon>Fabales</taxon>
        <taxon>Fabaceae</taxon>
        <taxon>Papilionoideae</taxon>
        <taxon>50 kb inversion clade</taxon>
        <taxon>NPAAA clade</taxon>
        <taxon>Hologalegina</taxon>
        <taxon>IRL clade</taxon>
        <taxon>Fabeae</taxon>
        <taxon>Lathyrus</taxon>
    </lineage>
</organism>